<gene>
    <name evidence="3" type="ORF">SAMN05660330_00542</name>
</gene>
<proteinExistence type="inferred from homology"/>
<evidence type="ECO:0000256" key="2">
    <source>
        <dbReference type="PIRSR" id="PIRSR029792-1"/>
    </source>
</evidence>
<keyword evidence="4" id="KW-1185">Reference proteome</keyword>
<sequence>MGFKRTITAVDTHAGEPMRVITGGVIDVPGNTVFEKMKWLQKEDDQLRRMMMREPRGYPPLCCNLVVPSSHPEADAGFIIMEQHEYPGMSGGNAIAVATVLLETGMLPMKEPVTELTLEAPAGLIKLSARCKNGKVTRVTFTNVPCFVVAKDVVLDVPHLGKVTVDIVWGGVFFVLADVAGFGFEILPENGSKIARTCELVRAAANEKFHDLVHPENHDFKGISLAQLYSSSATPGVHGRNCVTVPSGLFDWEKPESWYGALDRSPCGTGTCARMAQLYEKGRLGLNEEFVQQGILDLSFTGKLIGKTRVGPYEAVIPTVSGQAWITGYSTYVLDPTDPFPEGYTVGDLWG</sequence>
<dbReference type="PANTHER" id="PTHR33442:SF5">
    <property type="entry name" value="BIFUNCTIONAL TRANS-3-HYDROXY-L-PROLINE DEHYDRATASE_2-EPIMERASE"/>
    <property type="match status" value="1"/>
</dbReference>
<dbReference type="PANTHER" id="PTHR33442">
    <property type="entry name" value="TRANS-3-HYDROXY-L-PROLINE DEHYDRATASE"/>
    <property type="match status" value="1"/>
</dbReference>
<accession>A0A1H0KLC4</accession>
<dbReference type="OrthoDB" id="181267at2"/>
<dbReference type="Pfam" id="PF05544">
    <property type="entry name" value="Pro_racemase"/>
    <property type="match status" value="1"/>
</dbReference>
<protein>
    <submittedName>
        <fullName evidence="3">Proline racemase</fullName>
    </submittedName>
</protein>
<evidence type="ECO:0000256" key="1">
    <source>
        <dbReference type="ARBA" id="ARBA00007529"/>
    </source>
</evidence>
<evidence type="ECO:0000313" key="4">
    <source>
        <dbReference type="Proteomes" id="UP000199073"/>
    </source>
</evidence>
<evidence type="ECO:0000313" key="3">
    <source>
        <dbReference type="EMBL" id="SDO56562.1"/>
    </source>
</evidence>
<dbReference type="SFLD" id="SFLDS00028">
    <property type="entry name" value="Proline_Racemase"/>
    <property type="match status" value="1"/>
</dbReference>
<dbReference type="PIRSF" id="PIRSF029792">
    <property type="entry name" value="Pro_racemase"/>
    <property type="match status" value="1"/>
</dbReference>
<reference evidence="3 4" key="1">
    <citation type="submission" date="2016-10" db="EMBL/GenBank/DDBJ databases">
        <authorList>
            <person name="de Groot N.N."/>
        </authorList>
    </citation>
    <scope>NUCLEOTIDE SEQUENCE [LARGE SCALE GENOMIC DNA]</scope>
    <source>
        <strain evidence="3 4">DSM 12130</strain>
    </source>
</reference>
<comment type="similarity">
    <text evidence="1">Belongs to the proline racemase family.</text>
</comment>
<dbReference type="RefSeq" id="WP_092219526.1">
    <property type="nucleotide sequence ID" value="NZ_FNJI01000003.1"/>
</dbReference>
<dbReference type="Proteomes" id="UP000199073">
    <property type="component" value="Unassembled WGS sequence"/>
</dbReference>
<dbReference type="AlphaFoldDB" id="A0A1H0KLC4"/>
<dbReference type="GO" id="GO:0047580">
    <property type="term" value="F:4-hydroxyproline epimerase activity"/>
    <property type="evidence" value="ECO:0007669"/>
    <property type="project" value="TreeGrafter"/>
</dbReference>
<dbReference type="EMBL" id="FNJI01000003">
    <property type="protein sequence ID" value="SDO56562.1"/>
    <property type="molecule type" value="Genomic_DNA"/>
</dbReference>
<feature type="active site" description="Proton acceptor" evidence="2">
    <location>
        <position position="90"/>
    </location>
</feature>
<dbReference type="SUPFAM" id="SSF54506">
    <property type="entry name" value="Diaminopimelate epimerase-like"/>
    <property type="match status" value="1"/>
</dbReference>
<dbReference type="STRING" id="91360.SAMN05660330_00542"/>
<feature type="active site" description="Proton donor" evidence="2">
    <location>
        <position position="267"/>
    </location>
</feature>
<organism evidence="3 4">
    <name type="scientific">Desulforhopalus singaporensis</name>
    <dbReference type="NCBI Taxonomy" id="91360"/>
    <lineage>
        <taxon>Bacteria</taxon>
        <taxon>Pseudomonadati</taxon>
        <taxon>Thermodesulfobacteriota</taxon>
        <taxon>Desulfobulbia</taxon>
        <taxon>Desulfobulbales</taxon>
        <taxon>Desulfocapsaceae</taxon>
        <taxon>Desulforhopalus</taxon>
    </lineage>
</organism>
<dbReference type="InterPro" id="IPR008794">
    <property type="entry name" value="Pro_racemase_fam"/>
</dbReference>
<dbReference type="Gene3D" id="3.10.310.10">
    <property type="entry name" value="Diaminopimelate Epimerase, Chain A, domain 1"/>
    <property type="match status" value="2"/>
</dbReference>
<name>A0A1H0KLC4_9BACT</name>